<evidence type="ECO:0000313" key="2">
    <source>
        <dbReference type="EMBL" id="VDI18266.1"/>
    </source>
</evidence>
<evidence type="ECO:0000256" key="1">
    <source>
        <dbReference type="SAM" id="Phobius"/>
    </source>
</evidence>
<accession>A0A8B6DGE6</accession>
<dbReference type="OrthoDB" id="5804148at2759"/>
<keyword evidence="3" id="KW-1185">Reference proteome</keyword>
<keyword evidence="1" id="KW-1133">Transmembrane helix</keyword>
<keyword evidence="1" id="KW-0812">Transmembrane</keyword>
<feature type="transmembrane region" description="Helical" evidence="1">
    <location>
        <begin position="12"/>
        <end position="34"/>
    </location>
</feature>
<dbReference type="PANTHER" id="PTHR38001">
    <property type="entry name" value="PROTEIN CEBPZOS"/>
    <property type="match status" value="1"/>
</dbReference>
<dbReference type="Proteomes" id="UP000596742">
    <property type="component" value="Unassembled WGS sequence"/>
</dbReference>
<dbReference type="AlphaFoldDB" id="A0A8B6DGE6"/>
<gene>
    <name evidence="2" type="ORF">MGAL_10B046948</name>
</gene>
<name>A0A8B6DGE6_MYTGA</name>
<comment type="caution">
    <text evidence="2">The sequence shown here is derived from an EMBL/GenBank/DDBJ whole genome shotgun (WGS) entry which is preliminary data.</text>
</comment>
<sequence length="86" mass="10269">MRKYPQTKFSIFGTGLKIGLVVEVGILATSFIWFKRLNNSQGLRYEYSQKHPKFLEYYYKVDDMIGNSQIRKSDHEAWKKESLMRK</sequence>
<evidence type="ECO:0000313" key="3">
    <source>
        <dbReference type="Proteomes" id="UP000596742"/>
    </source>
</evidence>
<dbReference type="PANTHER" id="PTHR38001:SF1">
    <property type="entry name" value="PROTEIN CEBPZOS"/>
    <property type="match status" value="1"/>
</dbReference>
<dbReference type="InterPro" id="IPR037764">
    <property type="entry name" value="CEBPZOS"/>
</dbReference>
<dbReference type="EMBL" id="UYJE01003316">
    <property type="protein sequence ID" value="VDI18266.1"/>
    <property type="molecule type" value="Genomic_DNA"/>
</dbReference>
<protein>
    <submittedName>
        <fullName evidence="2">Uncharacterized protein</fullName>
    </submittedName>
</protein>
<organism evidence="2 3">
    <name type="scientific">Mytilus galloprovincialis</name>
    <name type="common">Mediterranean mussel</name>
    <dbReference type="NCBI Taxonomy" id="29158"/>
    <lineage>
        <taxon>Eukaryota</taxon>
        <taxon>Metazoa</taxon>
        <taxon>Spiralia</taxon>
        <taxon>Lophotrochozoa</taxon>
        <taxon>Mollusca</taxon>
        <taxon>Bivalvia</taxon>
        <taxon>Autobranchia</taxon>
        <taxon>Pteriomorphia</taxon>
        <taxon>Mytilida</taxon>
        <taxon>Mytiloidea</taxon>
        <taxon>Mytilidae</taxon>
        <taxon>Mytilinae</taxon>
        <taxon>Mytilus</taxon>
    </lineage>
</organism>
<proteinExistence type="predicted"/>
<reference evidence="2" key="1">
    <citation type="submission" date="2018-11" db="EMBL/GenBank/DDBJ databases">
        <authorList>
            <person name="Alioto T."/>
            <person name="Alioto T."/>
        </authorList>
    </citation>
    <scope>NUCLEOTIDE SEQUENCE</scope>
</reference>
<keyword evidence="1" id="KW-0472">Membrane</keyword>